<dbReference type="EMBL" id="AYKF01000082">
    <property type="protein sequence ID" value="ROO29149.1"/>
    <property type="molecule type" value="Genomic_DNA"/>
</dbReference>
<feature type="domain" description="Acyl-CoA thioesterase-like C-terminal" evidence="2">
    <location>
        <begin position="127"/>
        <end position="259"/>
    </location>
</feature>
<gene>
    <name evidence="3" type="ORF">SAHL_09395</name>
</gene>
<dbReference type="InterPro" id="IPR049449">
    <property type="entry name" value="TesB_ACOT8-like_N"/>
</dbReference>
<evidence type="ECO:0000313" key="4">
    <source>
        <dbReference type="Proteomes" id="UP000285123"/>
    </source>
</evidence>
<evidence type="ECO:0000313" key="3">
    <source>
        <dbReference type="EMBL" id="ROO29149.1"/>
    </source>
</evidence>
<evidence type="ECO:0008006" key="5">
    <source>
        <dbReference type="Google" id="ProtNLM"/>
    </source>
</evidence>
<dbReference type="AlphaFoldDB" id="A0A423PU78"/>
<dbReference type="Gene3D" id="2.40.160.210">
    <property type="entry name" value="Acyl-CoA thioesterase, double hotdog domain"/>
    <property type="match status" value="1"/>
</dbReference>
<dbReference type="InterPro" id="IPR049450">
    <property type="entry name" value="ACOT8-like_C"/>
</dbReference>
<evidence type="ECO:0000259" key="2">
    <source>
        <dbReference type="Pfam" id="PF20789"/>
    </source>
</evidence>
<organism evidence="3 4">
    <name type="scientific">Salinisphaera orenii YIM 95161</name>
    <dbReference type="NCBI Taxonomy" id="1051139"/>
    <lineage>
        <taxon>Bacteria</taxon>
        <taxon>Pseudomonadati</taxon>
        <taxon>Pseudomonadota</taxon>
        <taxon>Gammaproteobacteria</taxon>
        <taxon>Salinisphaerales</taxon>
        <taxon>Salinisphaeraceae</taxon>
        <taxon>Salinisphaera</taxon>
    </lineage>
</organism>
<name>A0A423PU78_9GAMM</name>
<dbReference type="Pfam" id="PF13622">
    <property type="entry name" value="4HBT_3"/>
    <property type="match status" value="1"/>
</dbReference>
<dbReference type="RefSeq" id="WP_123591163.1">
    <property type="nucleotide sequence ID" value="NZ_AYKF01000082.1"/>
</dbReference>
<accession>A0A423PU78</accession>
<evidence type="ECO:0000259" key="1">
    <source>
        <dbReference type="Pfam" id="PF13622"/>
    </source>
</evidence>
<dbReference type="Proteomes" id="UP000285123">
    <property type="component" value="Unassembled WGS sequence"/>
</dbReference>
<dbReference type="Pfam" id="PF20789">
    <property type="entry name" value="4HBT_3C"/>
    <property type="match status" value="1"/>
</dbReference>
<protein>
    <recommendedName>
        <fullName evidence="5">Acyl-CoA thioesterase</fullName>
    </recommendedName>
</protein>
<comment type="caution">
    <text evidence="3">The sequence shown here is derived from an EMBL/GenBank/DDBJ whole genome shotgun (WGS) entry which is preliminary data.</text>
</comment>
<reference evidence="3 4" key="1">
    <citation type="submission" date="2013-10" db="EMBL/GenBank/DDBJ databases">
        <title>Salinisphaera halophila YIM 95161 Genome Sequencing.</title>
        <authorList>
            <person name="Lai Q."/>
            <person name="Li C."/>
            <person name="Shao Z."/>
        </authorList>
    </citation>
    <scope>NUCLEOTIDE SEQUENCE [LARGE SCALE GENOMIC DNA]</scope>
    <source>
        <strain evidence="3 4">YIM 95161</strain>
    </source>
</reference>
<proteinExistence type="predicted"/>
<dbReference type="InterPro" id="IPR029069">
    <property type="entry name" value="HotDog_dom_sf"/>
</dbReference>
<feature type="domain" description="Acyl-CoA thioesterase-like N-terminal HotDog" evidence="1">
    <location>
        <begin position="24"/>
        <end position="103"/>
    </location>
</feature>
<dbReference type="SUPFAM" id="SSF54637">
    <property type="entry name" value="Thioesterase/thiol ester dehydrase-isomerase"/>
    <property type="match status" value="1"/>
</dbReference>
<dbReference type="InterPro" id="IPR042171">
    <property type="entry name" value="Acyl-CoA_hotdog"/>
</dbReference>
<dbReference type="OrthoDB" id="1413770at2"/>
<sequence>MTSPGPTAVYERNGALFQPSGLARGPWDERAQHGGAPAALLAHLAEEATGPAFALARLTFELTRPVPIAPLTVRIDSGRARTARRLRLEIEHAGFVIGRAVALMIRRTAVEVPATPDRRLTPAPAQCRAGFETPGMPAGESFHHEAMEIRVARGSTRTPGPAAAWFRLRVPLLAGVANTATMRAVAAADFGNGISWVLPADDFLFANTDLTVYLHRAPEGEWIGLDSETIAGADGVGLSSSTLYDSHGRIGVAHQNLLIRPR</sequence>